<comment type="caution">
    <text evidence="1">The sequence shown here is derived from an EMBL/GenBank/DDBJ whole genome shotgun (WGS) entry which is preliminary data.</text>
</comment>
<name>A0A6A3FYA1_9STRA</name>
<gene>
    <name evidence="1" type="ORF">PR001_g33861</name>
</gene>
<dbReference type="Proteomes" id="UP000429607">
    <property type="component" value="Unassembled WGS sequence"/>
</dbReference>
<accession>A0A6A3FYA1</accession>
<feature type="non-terminal residue" evidence="1">
    <location>
        <position position="1"/>
    </location>
</feature>
<organism evidence="1 2">
    <name type="scientific">Phytophthora rubi</name>
    <dbReference type="NCBI Taxonomy" id="129364"/>
    <lineage>
        <taxon>Eukaryota</taxon>
        <taxon>Sar</taxon>
        <taxon>Stramenopiles</taxon>
        <taxon>Oomycota</taxon>
        <taxon>Peronosporomycetes</taxon>
        <taxon>Peronosporales</taxon>
        <taxon>Peronosporaceae</taxon>
        <taxon>Phytophthora</taxon>
    </lineage>
</organism>
<proteinExistence type="predicted"/>
<sequence>DSLATENAELQEKVKEANLERSLWEREAKKASPFLTSLRKALVKSEAALKLAQESQDRKIKLAFKHSDDHAQKVTKLEEEVVTLTKALADRDHAYAELHAVVTKHVEQLQESTRLLLDGDS</sequence>
<dbReference type="AlphaFoldDB" id="A0A6A3FYA1"/>
<evidence type="ECO:0000313" key="1">
    <source>
        <dbReference type="EMBL" id="KAE8951125.1"/>
    </source>
</evidence>
<evidence type="ECO:0000313" key="2">
    <source>
        <dbReference type="Proteomes" id="UP000429607"/>
    </source>
</evidence>
<protein>
    <submittedName>
        <fullName evidence="1">Uncharacterized protein</fullName>
    </submittedName>
</protein>
<reference evidence="1 2" key="1">
    <citation type="submission" date="2018-09" db="EMBL/GenBank/DDBJ databases">
        <title>Genomic investigation of the strawberry pathogen Phytophthora fragariae indicates pathogenicity is determined by transcriptional variation in three key races.</title>
        <authorList>
            <person name="Adams T.M."/>
            <person name="Armitage A.D."/>
            <person name="Sobczyk M.K."/>
            <person name="Bates H.J."/>
            <person name="Dunwell J.M."/>
            <person name="Nellist C.F."/>
            <person name="Harrison R.J."/>
        </authorList>
    </citation>
    <scope>NUCLEOTIDE SEQUENCE [LARGE SCALE GENOMIC DNA]</scope>
    <source>
        <strain evidence="1 2">SCRP249</strain>
    </source>
</reference>
<dbReference type="EMBL" id="QXFV01013107">
    <property type="protein sequence ID" value="KAE8951125.1"/>
    <property type="molecule type" value="Genomic_DNA"/>
</dbReference>